<dbReference type="OrthoDB" id="3344950at2759"/>
<proteinExistence type="predicted"/>
<protein>
    <submittedName>
        <fullName evidence="2">Uncharacterized protein</fullName>
    </submittedName>
</protein>
<dbReference type="Proteomes" id="UP000813824">
    <property type="component" value="Unassembled WGS sequence"/>
</dbReference>
<comment type="caution">
    <text evidence="2">The sequence shown here is derived from an EMBL/GenBank/DDBJ whole genome shotgun (WGS) entry which is preliminary data.</text>
</comment>
<reference evidence="2" key="1">
    <citation type="journal article" date="2021" name="New Phytol.">
        <title>Evolutionary innovations through gain and loss of genes in the ectomycorrhizal Boletales.</title>
        <authorList>
            <person name="Wu G."/>
            <person name="Miyauchi S."/>
            <person name="Morin E."/>
            <person name="Kuo A."/>
            <person name="Drula E."/>
            <person name="Varga T."/>
            <person name="Kohler A."/>
            <person name="Feng B."/>
            <person name="Cao Y."/>
            <person name="Lipzen A."/>
            <person name="Daum C."/>
            <person name="Hundley H."/>
            <person name="Pangilinan J."/>
            <person name="Johnson J."/>
            <person name="Barry K."/>
            <person name="LaButti K."/>
            <person name="Ng V."/>
            <person name="Ahrendt S."/>
            <person name="Min B."/>
            <person name="Choi I.G."/>
            <person name="Park H."/>
            <person name="Plett J.M."/>
            <person name="Magnuson J."/>
            <person name="Spatafora J.W."/>
            <person name="Nagy L.G."/>
            <person name="Henrissat B."/>
            <person name="Grigoriev I.V."/>
            <person name="Yang Z.L."/>
            <person name="Xu J."/>
            <person name="Martin F.M."/>
        </authorList>
    </citation>
    <scope>NUCLEOTIDE SEQUENCE</scope>
    <source>
        <strain evidence="2">KKN 215</strain>
    </source>
</reference>
<dbReference type="EMBL" id="JAEVFJ010000001">
    <property type="protein sequence ID" value="KAH8107910.1"/>
    <property type="molecule type" value="Genomic_DNA"/>
</dbReference>
<organism evidence="2 3">
    <name type="scientific">Cristinia sonorae</name>
    <dbReference type="NCBI Taxonomy" id="1940300"/>
    <lineage>
        <taxon>Eukaryota</taxon>
        <taxon>Fungi</taxon>
        <taxon>Dikarya</taxon>
        <taxon>Basidiomycota</taxon>
        <taxon>Agaricomycotina</taxon>
        <taxon>Agaricomycetes</taxon>
        <taxon>Agaricomycetidae</taxon>
        <taxon>Agaricales</taxon>
        <taxon>Pleurotineae</taxon>
        <taxon>Stephanosporaceae</taxon>
        <taxon>Cristinia</taxon>
    </lineage>
</organism>
<sequence length="154" mass="17435">MADREEVTAALNAPHPPAQNAIDAFVTVEERIKEEILKSYNHWKKHDEEMWKHPQLTNVTTQLVSFNVTQDLVEVRAAQVTYGTIIFGKIRIPSLDDPAGFVHVRIHIPVGTNHPLYHSILTDEGNTDENGNSTGTWKPRAIQPNDKPLEYFAE</sequence>
<gene>
    <name evidence="2" type="ORF">BXZ70DRAFT_903330</name>
</gene>
<evidence type="ECO:0000313" key="2">
    <source>
        <dbReference type="EMBL" id="KAH8107910.1"/>
    </source>
</evidence>
<accession>A0A8K0V002</accession>
<keyword evidence="3" id="KW-1185">Reference proteome</keyword>
<dbReference type="AlphaFoldDB" id="A0A8K0V002"/>
<name>A0A8K0V002_9AGAR</name>
<feature type="region of interest" description="Disordered" evidence="1">
    <location>
        <begin position="122"/>
        <end position="154"/>
    </location>
</feature>
<evidence type="ECO:0000313" key="3">
    <source>
        <dbReference type="Proteomes" id="UP000813824"/>
    </source>
</evidence>
<evidence type="ECO:0000256" key="1">
    <source>
        <dbReference type="SAM" id="MobiDB-lite"/>
    </source>
</evidence>